<dbReference type="Gene3D" id="3.80.10.10">
    <property type="entry name" value="Ribonuclease Inhibitor"/>
    <property type="match status" value="1"/>
</dbReference>
<dbReference type="AlphaFoldDB" id="A0A8H5FD00"/>
<dbReference type="OrthoDB" id="2631350at2759"/>
<dbReference type="Proteomes" id="UP000541558">
    <property type="component" value="Unassembled WGS sequence"/>
</dbReference>
<protein>
    <recommendedName>
        <fullName evidence="3">F-box domain-containing protein</fullName>
    </recommendedName>
</protein>
<name>A0A8H5FD00_9AGAR</name>
<evidence type="ECO:0000313" key="1">
    <source>
        <dbReference type="EMBL" id="KAF5332530.1"/>
    </source>
</evidence>
<organism evidence="1 2">
    <name type="scientific">Ephemerocybe angulata</name>
    <dbReference type="NCBI Taxonomy" id="980116"/>
    <lineage>
        <taxon>Eukaryota</taxon>
        <taxon>Fungi</taxon>
        <taxon>Dikarya</taxon>
        <taxon>Basidiomycota</taxon>
        <taxon>Agaricomycotina</taxon>
        <taxon>Agaricomycetes</taxon>
        <taxon>Agaricomycetidae</taxon>
        <taxon>Agaricales</taxon>
        <taxon>Agaricineae</taxon>
        <taxon>Psathyrellaceae</taxon>
        <taxon>Ephemerocybe</taxon>
    </lineage>
</organism>
<reference evidence="1 2" key="1">
    <citation type="journal article" date="2020" name="ISME J.">
        <title>Uncovering the hidden diversity of litter-decomposition mechanisms in mushroom-forming fungi.</title>
        <authorList>
            <person name="Floudas D."/>
            <person name="Bentzer J."/>
            <person name="Ahren D."/>
            <person name="Johansson T."/>
            <person name="Persson P."/>
            <person name="Tunlid A."/>
        </authorList>
    </citation>
    <scope>NUCLEOTIDE SEQUENCE [LARGE SCALE GENOMIC DNA]</scope>
    <source>
        <strain evidence="1 2">CBS 175.51</strain>
    </source>
</reference>
<dbReference type="SUPFAM" id="SSF52047">
    <property type="entry name" value="RNI-like"/>
    <property type="match status" value="1"/>
</dbReference>
<dbReference type="EMBL" id="JAACJK010000110">
    <property type="protein sequence ID" value="KAF5332530.1"/>
    <property type="molecule type" value="Genomic_DNA"/>
</dbReference>
<evidence type="ECO:0008006" key="3">
    <source>
        <dbReference type="Google" id="ProtNLM"/>
    </source>
</evidence>
<sequence>MATVVPKFAGNPKEHPGCAFLCSYELLTDIFQYVLPLDPTTLRADARRLGQKTLLNLALTCKAFVEPALNILWFHLESPLQIFHLLPNARMVNGAHVFHGSIPPGSPFRTYAARVRSIDFACSGSTMNLKASSHLYLSLLQELEGQSIFPSLKSATLTYQTNTTDDFLPLPLILCPSVEAISLHGPGLRNSLFTHYCLPMIAQKLPSLRRFTMDSTGEVTGDAALLPVRMLPKLEMLNIVLPRATGTITPNMLYETIAVLPALKSLTLDLHFPNDEVTDSLFQKSSADLDLSHKFQSVHLVTRRRGGHLCGCLPRFLLEKATQLTIALPTSLRTASQDYFAPLAKALEVTTAMHTLNVTGAGLVIQHSDVLLPILKKLPLLHTLNIDVNIATLFPPTPLSTFITGAFNRPEATSLKTLSLYSPRCALDIYSGITLDTLIAIAKEATGLEHLSVGLKPLFAQQRMNGKSLASWLALLQTAGTSRSTLRTLIVFDGSDVRGPLTVQEADDLAQALDLMFPLLREIRPYEGRGVVDEYWRDRWSRIERLRRMYQAARLHGWSVGVP</sequence>
<accession>A0A8H5FD00</accession>
<dbReference type="InterPro" id="IPR032675">
    <property type="entry name" value="LRR_dom_sf"/>
</dbReference>
<gene>
    <name evidence="1" type="ORF">D9611_005126</name>
</gene>
<evidence type="ECO:0000313" key="2">
    <source>
        <dbReference type="Proteomes" id="UP000541558"/>
    </source>
</evidence>
<proteinExistence type="predicted"/>
<keyword evidence="2" id="KW-1185">Reference proteome</keyword>
<comment type="caution">
    <text evidence="1">The sequence shown here is derived from an EMBL/GenBank/DDBJ whole genome shotgun (WGS) entry which is preliminary data.</text>
</comment>